<gene>
    <name evidence="2" type="ORF">BPAE_0416g00020</name>
</gene>
<name>A0A4Z1EZT2_9HELO</name>
<dbReference type="AlphaFoldDB" id="A0A4Z1EZT2"/>
<accession>A0A4Z1EZT2</accession>
<proteinExistence type="predicted"/>
<feature type="compositionally biased region" description="Basic and acidic residues" evidence="1">
    <location>
        <begin position="146"/>
        <end position="155"/>
    </location>
</feature>
<reference evidence="2 3" key="1">
    <citation type="submission" date="2017-12" db="EMBL/GenBank/DDBJ databases">
        <title>Comparative genomics of Botrytis spp.</title>
        <authorList>
            <person name="Valero-Jimenez C.A."/>
            <person name="Tapia P."/>
            <person name="Veloso J."/>
            <person name="Silva-Moreno E."/>
            <person name="Staats M."/>
            <person name="Valdes J.H."/>
            <person name="Van Kan J.A.L."/>
        </authorList>
    </citation>
    <scope>NUCLEOTIDE SEQUENCE [LARGE SCALE GENOMIC DNA]</scope>
    <source>
        <strain evidence="2 3">Bp0003</strain>
    </source>
</reference>
<evidence type="ECO:0000313" key="3">
    <source>
        <dbReference type="Proteomes" id="UP000297910"/>
    </source>
</evidence>
<evidence type="ECO:0000256" key="1">
    <source>
        <dbReference type="SAM" id="MobiDB-lite"/>
    </source>
</evidence>
<feature type="compositionally biased region" description="Basic and acidic residues" evidence="1">
    <location>
        <begin position="124"/>
        <end position="133"/>
    </location>
</feature>
<feature type="compositionally biased region" description="Basic and acidic residues" evidence="1">
    <location>
        <begin position="375"/>
        <end position="388"/>
    </location>
</feature>
<comment type="caution">
    <text evidence="2">The sequence shown here is derived from an EMBL/GenBank/DDBJ whole genome shotgun (WGS) entry which is preliminary data.</text>
</comment>
<evidence type="ECO:0000313" key="2">
    <source>
        <dbReference type="EMBL" id="TGO17646.1"/>
    </source>
</evidence>
<feature type="compositionally biased region" description="Polar residues" evidence="1">
    <location>
        <begin position="389"/>
        <end position="405"/>
    </location>
</feature>
<feature type="region of interest" description="Disordered" evidence="1">
    <location>
        <begin position="124"/>
        <end position="435"/>
    </location>
</feature>
<protein>
    <submittedName>
        <fullName evidence="2">Uncharacterized protein</fullName>
    </submittedName>
</protein>
<feature type="compositionally biased region" description="Basic and acidic residues" evidence="1">
    <location>
        <begin position="313"/>
        <end position="323"/>
    </location>
</feature>
<sequence>MRGIVMIRGQSYVQFLDDINIKDPEAIRRVVRQAVTLPPIDEVTRQGIKVCVSGPITSLLGTSTLPPTWVEQQAANDIQKLWRRGKSYQIHIKRLIQDFDVTKADFLVVKGVESARKYCLQAQDEERKNEEHQNLVQPDSNEYQDLSDKENDEKLPQTPNDAYKEEKRNVNGHLREGTPPNKKQNGKQSVAEQSPTRSISTEIQDFENQENRIEFTPINKPGTYGINNSEKQADKPKNTAGTRMVNSLRDHNAVSVTKSENKDKTPIRLTRNSLKRGENSGVGSDEFIPPSEFNSPRIDSRDSQNPSNALTKELADYNKRGGNEKLLPIGKKRERQPVKQQPEPINDGENDTYTPEPRIAPYKRKGGHGGTRRGPVWERGKTERENDARSSNYKSQYDQPGNESNPIGIEDGSDNETVVHEQLDNQEEDVEMEDT</sequence>
<feature type="compositionally biased region" description="Basic and acidic residues" evidence="1">
    <location>
        <begin position="162"/>
        <end position="176"/>
    </location>
</feature>
<dbReference type="EMBL" id="PQXI01000414">
    <property type="protein sequence ID" value="TGO17646.1"/>
    <property type="molecule type" value="Genomic_DNA"/>
</dbReference>
<keyword evidence="3" id="KW-1185">Reference proteome</keyword>
<feature type="compositionally biased region" description="Acidic residues" evidence="1">
    <location>
        <begin position="424"/>
        <end position="435"/>
    </location>
</feature>
<feature type="compositionally biased region" description="Basic residues" evidence="1">
    <location>
        <begin position="361"/>
        <end position="371"/>
    </location>
</feature>
<organism evidence="2 3">
    <name type="scientific">Botrytis paeoniae</name>
    <dbReference type="NCBI Taxonomy" id="278948"/>
    <lineage>
        <taxon>Eukaryota</taxon>
        <taxon>Fungi</taxon>
        <taxon>Dikarya</taxon>
        <taxon>Ascomycota</taxon>
        <taxon>Pezizomycotina</taxon>
        <taxon>Leotiomycetes</taxon>
        <taxon>Helotiales</taxon>
        <taxon>Sclerotiniaceae</taxon>
        <taxon>Botrytis</taxon>
    </lineage>
</organism>
<feature type="compositionally biased region" description="Polar residues" evidence="1">
    <location>
        <begin position="134"/>
        <end position="144"/>
    </location>
</feature>
<feature type="compositionally biased region" description="Polar residues" evidence="1">
    <location>
        <begin position="181"/>
        <end position="203"/>
    </location>
</feature>
<dbReference type="Proteomes" id="UP000297910">
    <property type="component" value="Unassembled WGS sequence"/>
</dbReference>